<evidence type="ECO:0000313" key="5">
    <source>
        <dbReference type="Proteomes" id="UP001358614"/>
    </source>
</evidence>
<evidence type="ECO:0000259" key="3">
    <source>
        <dbReference type="Pfam" id="PF00144"/>
    </source>
</evidence>
<feature type="chain" id="PRO_5043870134" description="Beta-lactamase-related domain-containing protein" evidence="2">
    <location>
        <begin position="18"/>
        <end position="585"/>
    </location>
</feature>
<reference evidence="4 5" key="1">
    <citation type="submission" date="2024-01" db="EMBL/GenBank/DDBJ databases">
        <title>Comparative genomics of Cryptococcus and Kwoniella reveals pathogenesis evolution and contrasting modes of karyotype evolution via chromosome fusion or intercentromeric recombination.</title>
        <authorList>
            <person name="Coelho M.A."/>
            <person name="David-Palma M."/>
            <person name="Shea T."/>
            <person name="Bowers K."/>
            <person name="McGinley-Smith S."/>
            <person name="Mohammad A.W."/>
            <person name="Gnirke A."/>
            <person name="Yurkov A.M."/>
            <person name="Nowrousian M."/>
            <person name="Sun S."/>
            <person name="Cuomo C.A."/>
            <person name="Heitman J."/>
        </authorList>
    </citation>
    <scope>NUCLEOTIDE SEQUENCE [LARGE SCALE GENOMIC DNA]</scope>
    <source>
        <strain evidence="4 5">PYCC6329</strain>
    </source>
</reference>
<gene>
    <name evidence="4" type="ORF">V865_005098</name>
</gene>
<name>A0AAX4KKG1_9TREE</name>
<dbReference type="InterPro" id="IPR001466">
    <property type="entry name" value="Beta-lactam-related"/>
</dbReference>
<dbReference type="SUPFAM" id="SSF56601">
    <property type="entry name" value="beta-lactamase/transpeptidase-like"/>
    <property type="match status" value="1"/>
</dbReference>
<dbReference type="Proteomes" id="UP001358614">
    <property type="component" value="Chromosome 1"/>
</dbReference>
<dbReference type="InterPro" id="IPR050491">
    <property type="entry name" value="AmpC-like"/>
</dbReference>
<accession>A0AAX4KKG1</accession>
<comment type="similarity">
    <text evidence="1">Belongs to the peptidase S12 family.</text>
</comment>
<dbReference type="AlphaFoldDB" id="A0AAX4KKG1"/>
<dbReference type="InterPro" id="IPR012338">
    <property type="entry name" value="Beta-lactam/transpept-like"/>
</dbReference>
<protein>
    <recommendedName>
        <fullName evidence="3">Beta-lactamase-related domain-containing protein</fullName>
    </recommendedName>
</protein>
<dbReference type="EMBL" id="CP144089">
    <property type="protein sequence ID" value="WWD07001.1"/>
    <property type="molecule type" value="Genomic_DNA"/>
</dbReference>
<feature type="signal peptide" evidence="2">
    <location>
        <begin position="1"/>
        <end position="17"/>
    </location>
</feature>
<keyword evidence="5" id="KW-1185">Reference proteome</keyword>
<dbReference type="PANTHER" id="PTHR46825:SF15">
    <property type="entry name" value="BETA-LACTAMASE-RELATED DOMAIN-CONTAINING PROTEIN"/>
    <property type="match status" value="1"/>
</dbReference>
<evidence type="ECO:0000256" key="1">
    <source>
        <dbReference type="ARBA" id="ARBA00038215"/>
    </source>
</evidence>
<dbReference type="GeneID" id="91103899"/>
<feature type="domain" description="Beta-lactamase-related" evidence="3">
    <location>
        <begin position="83"/>
        <end position="397"/>
    </location>
</feature>
<dbReference type="Pfam" id="PF00144">
    <property type="entry name" value="Beta-lactamase"/>
    <property type="match status" value="1"/>
</dbReference>
<proteinExistence type="inferred from homology"/>
<dbReference type="RefSeq" id="XP_066084968.1">
    <property type="nucleotide sequence ID" value="XM_066228871.1"/>
</dbReference>
<keyword evidence="2" id="KW-0732">Signal</keyword>
<dbReference type="PANTHER" id="PTHR46825">
    <property type="entry name" value="D-ALANYL-D-ALANINE-CARBOXYPEPTIDASE/ENDOPEPTIDASE AMPH"/>
    <property type="match status" value="1"/>
</dbReference>
<organism evidence="4 5">
    <name type="scientific">Kwoniella europaea PYCC6329</name>
    <dbReference type="NCBI Taxonomy" id="1423913"/>
    <lineage>
        <taxon>Eukaryota</taxon>
        <taxon>Fungi</taxon>
        <taxon>Dikarya</taxon>
        <taxon>Basidiomycota</taxon>
        <taxon>Agaricomycotina</taxon>
        <taxon>Tremellomycetes</taxon>
        <taxon>Tremellales</taxon>
        <taxon>Cryptococcaceae</taxon>
        <taxon>Kwoniella</taxon>
    </lineage>
</organism>
<evidence type="ECO:0000313" key="4">
    <source>
        <dbReference type="EMBL" id="WWD07001.1"/>
    </source>
</evidence>
<sequence>MLVPILTLLIHLTCVLGWTIPQHPFQASSKPQSRILSSELIKRIEHLRLKWAVKGISIGLAASPNTSDFATTEDNCALEALTFGEADRYGNKVEGDTLFAIASNSKLFHALSVGLLVDNATLLPDGGRLQWSTKVKDILPEWKLMDEYASDHVDLVDLASMRSGLPRHDIWYGVVPPVDVVSNMRNLRPSTELRQHWQYNNNHYVTLGLIIERLSGLTLPEYVKLHIFDPVGLTSATYNATQARESGHRSDGFSRQAVNYTACKASIEQGSESVDRNCLGEAGSIDWWIDGDGLWQAGPGGVIMSANDMAKWVKELLQPSVLPPSLIQAVTTGYTVMDGLPTYPQEGIKAYGLGQWMYEYRGHRVHGHTGSVPGQMSRMVRLPDLGMGFMIAINDDVFGLFLHEAIANFILDEFLQVNDPIDWETFVANQSIASLPSYTDVPENPRLFNTTIEGSYYDSGYGNLNIVQVQSLEPLLEDTIVHTPLNVTGPIYLAQLNSLWISHMVFTHFDGPLFNWTLVYTADKWDENDQKAGKLGKTEGTGTAIFTEDGFGMFGDYWGKGSTVPGSVVDEGKVKENAEVWYRRL</sequence>
<dbReference type="KEGG" id="ker:91103899"/>
<dbReference type="Gene3D" id="3.40.710.10">
    <property type="entry name" value="DD-peptidase/beta-lactamase superfamily"/>
    <property type="match status" value="1"/>
</dbReference>
<evidence type="ECO:0000256" key="2">
    <source>
        <dbReference type="SAM" id="SignalP"/>
    </source>
</evidence>